<accession>A0A7J0FLM2</accession>
<gene>
    <name evidence="3" type="ORF">Acr_13g0010180</name>
</gene>
<evidence type="ECO:0000256" key="1">
    <source>
        <dbReference type="ARBA" id="ARBA00009505"/>
    </source>
</evidence>
<keyword evidence="2" id="KW-0576">Peroxisome</keyword>
<dbReference type="PANTHER" id="PTHR13299">
    <property type="entry name" value="PEROXISOMAL MEMBRANE PROTEIN PEX16"/>
    <property type="match status" value="1"/>
</dbReference>
<dbReference type="AlphaFoldDB" id="A0A7J0FLM2"/>
<proteinExistence type="inferred from homology"/>
<comment type="caution">
    <text evidence="3">The sequence shown here is derived from an EMBL/GenBank/DDBJ whole genome shotgun (WGS) entry which is preliminary data.</text>
</comment>
<evidence type="ECO:0000256" key="2">
    <source>
        <dbReference type="RuleBase" id="RU365003"/>
    </source>
</evidence>
<keyword evidence="2" id="KW-0962">Peroxisome biogenesis</keyword>
<dbReference type="Proteomes" id="UP000585474">
    <property type="component" value="Unassembled WGS sequence"/>
</dbReference>
<sequence>MLTAVNDHIIDTTPTPTQVQTGSAEPSSFPYSLCITLLKDLETLIEVTAQHFYGDDKKWNFIAATEAMKSLVRLALFRNSGYKMLLHGGERPNVEKGSEALNSQNGFGHLAKPGLQQGPGNLKNYHEKNPWNLEGRAMFALSRFGENARMASEPTWLRVQHQQALVEPPLSVAERPTLLRLTEYGIRSWFPWCISLAIDLAGVGILSHVTMLGQSREGRQLHLSELEKNELRRRKLLWALYLMRDPFFDKYTRKKLQSAERLLEPVPVIGILTSKIMELIIGAQTRYTYMSGS</sequence>
<organism evidence="3 4">
    <name type="scientific">Actinidia rufa</name>
    <dbReference type="NCBI Taxonomy" id="165716"/>
    <lineage>
        <taxon>Eukaryota</taxon>
        <taxon>Viridiplantae</taxon>
        <taxon>Streptophyta</taxon>
        <taxon>Embryophyta</taxon>
        <taxon>Tracheophyta</taxon>
        <taxon>Spermatophyta</taxon>
        <taxon>Magnoliopsida</taxon>
        <taxon>eudicotyledons</taxon>
        <taxon>Gunneridae</taxon>
        <taxon>Pentapetalae</taxon>
        <taxon>asterids</taxon>
        <taxon>Ericales</taxon>
        <taxon>Actinidiaceae</taxon>
        <taxon>Actinidia</taxon>
    </lineage>
</organism>
<reference evidence="3 4" key="1">
    <citation type="submission" date="2019-07" db="EMBL/GenBank/DDBJ databases">
        <title>De Novo Assembly of kiwifruit Actinidia rufa.</title>
        <authorList>
            <person name="Sugita-Konishi S."/>
            <person name="Sato K."/>
            <person name="Mori E."/>
            <person name="Abe Y."/>
            <person name="Kisaki G."/>
            <person name="Hamano K."/>
            <person name="Suezawa K."/>
            <person name="Otani M."/>
            <person name="Fukuda T."/>
            <person name="Manabe T."/>
            <person name="Gomi K."/>
            <person name="Tabuchi M."/>
            <person name="Akimitsu K."/>
            <person name="Kataoka I."/>
        </authorList>
    </citation>
    <scope>NUCLEOTIDE SEQUENCE [LARGE SCALE GENOMIC DNA]</scope>
    <source>
        <strain evidence="4">cv. Fuchu</strain>
    </source>
</reference>
<comment type="similarity">
    <text evidence="1 2">Belongs to the peroxin-16 family.</text>
</comment>
<dbReference type="GO" id="GO:0007031">
    <property type="term" value="P:peroxisome organization"/>
    <property type="evidence" value="ECO:0007669"/>
    <property type="project" value="UniProtKB-KW"/>
</dbReference>
<dbReference type="PANTHER" id="PTHR13299:SF0">
    <property type="entry name" value="PEROXISOMAL MEMBRANE PROTEIN PEX16"/>
    <property type="match status" value="1"/>
</dbReference>
<dbReference type="GO" id="GO:0005778">
    <property type="term" value="C:peroxisomal membrane"/>
    <property type="evidence" value="ECO:0007669"/>
    <property type="project" value="UniProtKB-SubCell"/>
</dbReference>
<dbReference type="EMBL" id="BJWL01000013">
    <property type="protein sequence ID" value="GFY99618.1"/>
    <property type="molecule type" value="Genomic_DNA"/>
</dbReference>
<evidence type="ECO:0000313" key="4">
    <source>
        <dbReference type="Proteomes" id="UP000585474"/>
    </source>
</evidence>
<evidence type="ECO:0000313" key="3">
    <source>
        <dbReference type="EMBL" id="GFY99618.1"/>
    </source>
</evidence>
<dbReference type="Pfam" id="PF08610">
    <property type="entry name" value="Pex16"/>
    <property type="match status" value="1"/>
</dbReference>
<dbReference type="InterPro" id="IPR013919">
    <property type="entry name" value="Pex16"/>
</dbReference>
<name>A0A7J0FLM2_9ERIC</name>
<comment type="subcellular location">
    <subcellularLocation>
        <location evidence="2">Peroxisome membrane</location>
    </subcellularLocation>
</comment>
<dbReference type="OrthoDB" id="2021143at2759"/>
<protein>
    <recommendedName>
        <fullName evidence="2">Peroxisomal membrane protein PEX16</fullName>
    </recommendedName>
</protein>
<keyword evidence="4" id="KW-1185">Reference proteome</keyword>